<dbReference type="NCBIfam" id="TIGR02122">
    <property type="entry name" value="TRAP_TAXI"/>
    <property type="match status" value="1"/>
</dbReference>
<feature type="signal peptide" evidence="1">
    <location>
        <begin position="1"/>
        <end position="26"/>
    </location>
</feature>
<protein>
    <submittedName>
        <fullName evidence="2">TAXI family TRAP transporter solute-binding subunit</fullName>
    </submittedName>
</protein>
<dbReference type="Pfam" id="PF16868">
    <property type="entry name" value="NMT1_3"/>
    <property type="match status" value="1"/>
</dbReference>
<dbReference type="AlphaFoldDB" id="A0A921AVA9"/>
<dbReference type="EMBL" id="DYZA01000068">
    <property type="protein sequence ID" value="HJD96716.1"/>
    <property type="molecule type" value="Genomic_DNA"/>
</dbReference>
<reference evidence="2" key="2">
    <citation type="submission" date="2021-09" db="EMBL/GenBank/DDBJ databases">
        <authorList>
            <person name="Gilroy R."/>
        </authorList>
    </citation>
    <scope>NUCLEOTIDE SEQUENCE</scope>
    <source>
        <strain evidence="2">ChiGjej2B2-19336</strain>
    </source>
</reference>
<evidence type="ECO:0000313" key="3">
    <source>
        <dbReference type="Proteomes" id="UP000698963"/>
    </source>
</evidence>
<keyword evidence="1" id="KW-0732">Signal</keyword>
<comment type="caution">
    <text evidence="2">The sequence shown here is derived from an EMBL/GenBank/DDBJ whole genome shotgun (WGS) entry which is preliminary data.</text>
</comment>
<dbReference type="Proteomes" id="UP000698963">
    <property type="component" value="Unassembled WGS sequence"/>
</dbReference>
<accession>A0A921AVA9</accession>
<evidence type="ECO:0000256" key="1">
    <source>
        <dbReference type="SAM" id="SignalP"/>
    </source>
</evidence>
<gene>
    <name evidence="2" type="ORF">K8W16_03605</name>
</gene>
<dbReference type="PANTHER" id="PTHR42941">
    <property type="entry name" value="SLL1037 PROTEIN"/>
    <property type="match status" value="1"/>
</dbReference>
<organism evidence="2 3">
    <name type="scientific">Mailhella massiliensis</name>
    <dbReference type="NCBI Taxonomy" id="1903261"/>
    <lineage>
        <taxon>Bacteria</taxon>
        <taxon>Pseudomonadati</taxon>
        <taxon>Thermodesulfobacteriota</taxon>
        <taxon>Desulfovibrionia</taxon>
        <taxon>Desulfovibrionales</taxon>
        <taxon>Desulfovibrionaceae</taxon>
        <taxon>Mailhella</taxon>
    </lineage>
</organism>
<reference evidence="2" key="1">
    <citation type="journal article" date="2021" name="PeerJ">
        <title>Extensive microbial diversity within the chicken gut microbiome revealed by metagenomics and culture.</title>
        <authorList>
            <person name="Gilroy R."/>
            <person name="Ravi A."/>
            <person name="Getino M."/>
            <person name="Pursley I."/>
            <person name="Horton D.L."/>
            <person name="Alikhan N.F."/>
            <person name="Baker D."/>
            <person name="Gharbi K."/>
            <person name="Hall N."/>
            <person name="Watson M."/>
            <person name="Adriaenssens E.M."/>
            <person name="Foster-Nyarko E."/>
            <person name="Jarju S."/>
            <person name="Secka A."/>
            <person name="Antonio M."/>
            <person name="Oren A."/>
            <person name="Chaudhuri R.R."/>
            <person name="La Ragione R."/>
            <person name="Hildebrand F."/>
            <person name="Pallen M.J."/>
        </authorList>
    </citation>
    <scope>NUCLEOTIDE SEQUENCE</scope>
    <source>
        <strain evidence="2">ChiGjej2B2-19336</strain>
    </source>
</reference>
<dbReference type="RefSeq" id="WP_304121226.1">
    <property type="nucleotide sequence ID" value="NZ_DYZA01000068.1"/>
</dbReference>
<dbReference type="InterPro" id="IPR011852">
    <property type="entry name" value="TRAP_TAXI"/>
</dbReference>
<dbReference type="Gene3D" id="3.40.190.10">
    <property type="entry name" value="Periplasmic binding protein-like II"/>
    <property type="match status" value="2"/>
</dbReference>
<dbReference type="PANTHER" id="PTHR42941:SF1">
    <property type="entry name" value="SLL1037 PROTEIN"/>
    <property type="match status" value="1"/>
</dbReference>
<feature type="chain" id="PRO_5037196014" evidence="1">
    <location>
        <begin position="27"/>
        <end position="341"/>
    </location>
</feature>
<name>A0A921AVA9_9BACT</name>
<proteinExistence type="predicted"/>
<sequence length="341" mass="36680">MNPSKLFSAMALGALLFGVSAGDASAEMTLQTKNQTYILATQDVNTAVYSRVSAFLEVLGDKLGSNTINVQPISTGGAASALLIEKGQVKIGTGSNIPVKKLAEGTYDKSFKPLTKVAALFGGSDITWGTVMFTDDFVKKTGFTTLEEVVAAKYPVRIVTKAKGSFGMDGATDMLECMGVTWKDIESWGGSHTHIAPATMADMLKEGQADVSMDVVSIGQAAFSELCLTSKMHVVQLSEKTRAAMNAKGYANMTMPANSWNGQEKPVETVVGCECILVSKDIPEDIAYIITKTICENKEKLTSIVPAMRYFQPEKAWDPLYCGIELHPGAAKYFREAGFMK</sequence>
<evidence type="ECO:0000313" key="2">
    <source>
        <dbReference type="EMBL" id="HJD96716.1"/>
    </source>
</evidence>
<dbReference type="SUPFAM" id="SSF53850">
    <property type="entry name" value="Periplasmic binding protein-like II"/>
    <property type="match status" value="1"/>
</dbReference>